<evidence type="ECO:0000256" key="10">
    <source>
        <dbReference type="PROSITE-ProRule" id="PRU00302"/>
    </source>
</evidence>
<keyword evidence="4" id="KW-0964">Secreted</keyword>
<feature type="domain" description="Tyrosine-protein phosphatase" evidence="13">
    <location>
        <begin position="1495"/>
        <end position="1766"/>
    </location>
</feature>
<feature type="domain" description="Sushi" evidence="15">
    <location>
        <begin position="642"/>
        <end position="698"/>
    </location>
</feature>
<dbReference type="EMBL" id="OU015569">
    <property type="protein sequence ID" value="CAG5096438.1"/>
    <property type="molecule type" value="Genomic_DNA"/>
</dbReference>
<evidence type="ECO:0000256" key="2">
    <source>
        <dbReference type="ARBA" id="ARBA00009580"/>
    </source>
</evidence>
<dbReference type="CDD" id="cd00047">
    <property type="entry name" value="PTPc"/>
    <property type="match status" value="2"/>
</dbReference>
<evidence type="ECO:0000256" key="6">
    <source>
        <dbReference type="ARBA" id="ARBA00022801"/>
    </source>
</evidence>
<dbReference type="SUPFAM" id="SSF57535">
    <property type="entry name" value="Complement control module/SCR domain"/>
    <property type="match status" value="12"/>
</dbReference>
<dbReference type="Gene3D" id="3.90.190.10">
    <property type="entry name" value="Protein tyrosine phosphatase superfamily"/>
    <property type="match status" value="2"/>
</dbReference>
<feature type="domain" description="Sushi" evidence="15">
    <location>
        <begin position="581"/>
        <end position="641"/>
    </location>
</feature>
<evidence type="ECO:0000256" key="3">
    <source>
        <dbReference type="ARBA" id="ARBA00013064"/>
    </source>
</evidence>
<keyword evidence="5 12" id="KW-0732">Signal</keyword>
<feature type="chain" id="PRO_5047514016" description="protein-tyrosine-phosphatase" evidence="12">
    <location>
        <begin position="19"/>
        <end position="2087"/>
    </location>
</feature>
<feature type="region of interest" description="Disordered" evidence="11">
    <location>
        <begin position="1424"/>
        <end position="1448"/>
    </location>
</feature>
<evidence type="ECO:0000259" key="13">
    <source>
        <dbReference type="PROSITE" id="PS50055"/>
    </source>
</evidence>
<comment type="similarity">
    <text evidence="2">Belongs to the protein-tyrosine phosphatase family.</text>
</comment>
<protein>
    <recommendedName>
        <fullName evidence="3">protein-tyrosine-phosphatase</fullName>
        <ecNumber evidence="3">3.1.3.48</ecNumber>
    </recommendedName>
</protein>
<evidence type="ECO:0000256" key="5">
    <source>
        <dbReference type="ARBA" id="ARBA00022729"/>
    </source>
</evidence>
<evidence type="ECO:0000256" key="8">
    <source>
        <dbReference type="ARBA" id="ARBA00023157"/>
    </source>
</evidence>
<feature type="domain" description="Sushi" evidence="15">
    <location>
        <begin position="1020"/>
        <end position="1084"/>
    </location>
</feature>
<feature type="domain" description="Sushi" evidence="15">
    <location>
        <begin position="828"/>
        <end position="880"/>
    </location>
</feature>
<evidence type="ECO:0000256" key="1">
    <source>
        <dbReference type="ARBA" id="ARBA00004613"/>
    </source>
</evidence>
<keyword evidence="6" id="KW-0378">Hydrolase</keyword>
<dbReference type="SUPFAM" id="SSF52799">
    <property type="entry name" value="(Phosphotyrosine protein) phosphatases II"/>
    <property type="match status" value="2"/>
</dbReference>
<evidence type="ECO:0000256" key="4">
    <source>
        <dbReference type="ARBA" id="ARBA00022525"/>
    </source>
</evidence>
<dbReference type="PANTHER" id="PTHR19134">
    <property type="entry name" value="RECEPTOR-TYPE TYROSINE-PROTEIN PHOSPHATASE"/>
    <property type="match status" value="1"/>
</dbReference>
<dbReference type="PANTHER" id="PTHR19134:SF449">
    <property type="entry name" value="TYROSINE-PROTEIN PHOSPHATASE 1"/>
    <property type="match status" value="1"/>
</dbReference>
<feature type="domain" description="Sushi" evidence="15">
    <location>
        <begin position="699"/>
        <end position="757"/>
    </location>
</feature>
<gene>
    <name evidence="16" type="ORF">OKIOD_LOCUS6177</name>
</gene>
<feature type="domain" description="Sushi" evidence="15">
    <location>
        <begin position="510"/>
        <end position="580"/>
    </location>
</feature>
<evidence type="ECO:0000259" key="14">
    <source>
        <dbReference type="PROSITE" id="PS50056"/>
    </source>
</evidence>
<dbReference type="PROSITE" id="PS50056">
    <property type="entry name" value="TYR_PHOSPHATASE_2"/>
    <property type="match status" value="2"/>
</dbReference>
<dbReference type="PROSITE" id="PS50055">
    <property type="entry name" value="TYR_PHOSPHATASE_PTP"/>
    <property type="match status" value="2"/>
</dbReference>
<feature type="signal peptide" evidence="12">
    <location>
        <begin position="1"/>
        <end position="18"/>
    </location>
</feature>
<keyword evidence="17" id="KW-1185">Reference proteome</keyword>
<comment type="caution">
    <text evidence="10">Lacks conserved residue(s) required for the propagation of feature annotation.</text>
</comment>
<dbReference type="Gene3D" id="2.80.10.50">
    <property type="match status" value="1"/>
</dbReference>
<dbReference type="SMART" id="SM00404">
    <property type="entry name" value="PTPc_motif"/>
    <property type="match status" value="2"/>
</dbReference>
<dbReference type="PROSITE" id="PS50923">
    <property type="entry name" value="SUSHI"/>
    <property type="match status" value="9"/>
</dbReference>
<evidence type="ECO:0000256" key="7">
    <source>
        <dbReference type="ARBA" id="ARBA00022912"/>
    </source>
</evidence>
<dbReference type="InterPro" id="IPR050348">
    <property type="entry name" value="Protein-Tyr_Phosphatase"/>
</dbReference>
<feature type="region of interest" description="Disordered" evidence="11">
    <location>
        <begin position="1506"/>
        <end position="1527"/>
    </location>
</feature>
<dbReference type="Gene3D" id="2.10.70.10">
    <property type="entry name" value="Complement Module, domain 1"/>
    <property type="match status" value="12"/>
</dbReference>
<feature type="disulfide bond" evidence="10">
    <location>
        <begin position="583"/>
        <end position="626"/>
    </location>
</feature>
<dbReference type="PROSITE" id="PS50231">
    <property type="entry name" value="RICIN_B_LECTIN"/>
    <property type="match status" value="1"/>
</dbReference>
<organism evidence="16 17">
    <name type="scientific">Oikopleura dioica</name>
    <name type="common">Tunicate</name>
    <dbReference type="NCBI Taxonomy" id="34765"/>
    <lineage>
        <taxon>Eukaryota</taxon>
        <taxon>Metazoa</taxon>
        <taxon>Chordata</taxon>
        <taxon>Tunicata</taxon>
        <taxon>Appendicularia</taxon>
        <taxon>Copelata</taxon>
        <taxon>Oikopleuridae</taxon>
        <taxon>Oikopleura</taxon>
    </lineage>
</organism>
<evidence type="ECO:0000256" key="12">
    <source>
        <dbReference type="SAM" id="SignalP"/>
    </source>
</evidence>
<dbReference type="Pfam" id="PF00102">
    <property type="entry name" value="Y_phosphatase"/>
    <property type="match status" value="2"/>
</dbReference>
<reference evidence="16 17" key="1">
    <citation type="submission" date="2021-04" db="EMBL/GenBank/DDBJ databases">
        <authorList>
            <person name="Bliznina A."/>
        </authorList>
    </citation>
    <scope>NUCLEOTIDE SEQUENCE [LARGE SCALE GENOMIC DNA]</scope>
</reference>
<evidence type="ECO:0000313" key="16">
    <source>
        <dbReference type="EMBL" id="CAG5096438.1"/>
    </source>
</evidence>
<dbReference type="SMART" id="SM00194">
    <property type="entry name" value="PTPc"/>
    <property type="match status" value="2"/>
</dbReference>
<feature type="domain" description="Sushi" evidence="15">
    <location>
        <begin position="881"/>
        <end position="944"/>
    </location>
</feature>
<dbReference type="InterPro" id="IPR003595">
    <property type="entry name" value="Tyr_Pase_cat"/>
</dbReference>
<keyword evidence="8 10" id="KW-1015">Disulfide bond</keyword>
<feature type="domain" description="Tyrosine specific protein phosphatases" evidence="14">
    <location>
        <begin position="1992"/>
        <end position="2068"/>
    </location>
</feature>
<dbReference type="InterPro" id="IPR000436">
    <property type="entry name" value="Sushi_SCR_CCP_dom"/>
</dbReference>
<dbReference type="SMART" id="SM00032">
    <property type="entry name" value="CCP"/>
    <property type="match status" value="12"/>
</dbReference>
<comment type="subcellular location">
    <subcellularLocation>
        <location evidence="1">Secreted</location>
    </subcellularLocation>
</comment>
<evidence type="ECO:0000256" key="11">
    <source>
        <dbReference type="SAM" id="MobiDB-lite"/>
    </source>
</evidence>
<feature type="domain" description="Tyrosine specific protein phosphatases" evidence="14">
    <location>
        <begin position="1679"/>
        <end position="1757"/>
    </location>
</feature>
<dbReference type="EC" id="3.1.3.48" evidence="3"/>
<dbReference type="InterPro" id="IPR000387">
    <property type="entry name" value="Tyr_Pase_dom"/>
</dbReference>
<dbReference type="SUPFAM" id="SSF50370">
    <property type="entry name" value="Ricin B-like lectins"/>
    <property type="match status" value="1"/>
</dbReference>
<accession>A0ABN7SAB1</accession>
<dbReference type="Pfam" id="PF13330">
    <property type="entry name" value="Mucin2_WxxW"/>
    <property type="match status" value="1"/>
</dbReference>
<feature type="region of interest" description="Disordered" evidence="11">
    <location>
        <begin position="56"/>
        <end position="80"/>
    </location>
</feature>
<dbReference type="InterPro" id="IPR035976">
    <property type="entry name" value="Sushi/SCR/CCP_sf"/>
</dbReference>
<evidence type="ECO:0000313" key="17">
    <source>
        <dbReference type="Proteomes" id="UP001158576"/>
    </source>
</evidence>
<name>A0ABN7SAB1_OIKDI</name>
<feature type="domain" description="Sushi" evidence="15">
    <location>
        <begin position="1085"/>
        <end position="1144"/>
    </location>
</feature>
<dbReference type="PRINTS" id="PR00700">
    <property type="entry name" value="PRTYPHPHTASE"/>
</dbReference>
<feature type="domain" description="Tyrosine-protein phosphatase" evidence="13">
    <location>
        <begin position="1797"/>
        <end position="2077"/>
    </location>
</feature>
<proteinExistence type="inferred from homology"/>
<keyword evidence="7" id="KW-0904">Protein phosphatase</keyword>
<dbReference type="Proteomes" id="UP001158576">
    <property type="component" value="Chromosome XSR"/>
</dbReference>
<evidence type="ECO:0000259" key="15">
    <source>
        <dbReference type="PROSITE" id="PS50923"/>
    </source>
</evidence>
<dbReference type="CDD" id="cd00033">
    <property type="entry name" value="CCP"/>
    <property type="match status" value="10"/>
</dbReference>
<sequence>MRLTALLSAFFSGTTIHAQSIEFDVAKINREAGAAPLIEPPNDRCTCEWTQWISSDSPKKNDDDNLVAGSQSNGQTDDEKFESLRRRGYDICEKPKGVQCWDIYTNTEATYGSEVYCSVSEGLFCDFICSDYAIRVACCKCTPKTVGPQFMLQQNGKCVSYKKNSPRQKIHLEDCDPATSYWEWGENSVLKTVGESNSYCLTTQGGLTNQVGQALILDECNGDGAGQQWSPILKVKSTLVQLKSSEAVEGTELYLHYRSRNSEIRLHKSPKASSQYTVIPVPGAVDFSVGAESPNALNLTNFQFQTCEALPTVEFGQWDCTSYNLYSSECLLQCDPGYKSSSQKDSLQICTASGWSGEALDEFECVPMDCPAILPPENGNINCDGKGAKSSCTISCKAGYYLDSGPNSFIDLYKVKCNIGGTWDQSTDNLICRPLFCDALDLDPTVHQQCSGEDGAQHLVGDVCEINCLDENATPQKGYESEVKCIVAPSSPRRAMWSLPEDRLLKCKVLVCEEIVIMPPLEIKASAEDSSEEDRLYPSTSIDFECPKGFELIGASRIVCKLSEDHSKVSWSEPTPQCRRLECKESIEINRGRLQCTTQRYFDSTCTVKCDEGYKPEEDGLISARCQQDLAWSNRFTDCIPKECPPLANPINGVKNACSSAEGSVCSFSCNEGFRLDGAEELTCINEKWDHPVPTCVKVECEAIDQLPFPNGINLCGGHVFNSECRLKCNQDAIMQGPDLVTCEADGNWSAETKCIQLSCDVSHLKDEITDKNCPSNLKVGEACSFHCPEGQKSATTEVRCVNVDNSAQLEVPTCMEIYCNPRCPEGEVCPIPDGHYKCAGSTYGSTCESFCDDGFTLLGNKISTCGEEGWDSDIPTCRQAKCNRRENPKNGQLKCTTRGRLECDYVCDEGYVLAENSVQKIRCRSSGEWKNEPFDSSPATCIPRECQQLSTIQHGNIICTEDNRLNSVCTLVCNSGYHIILSLKESLNSLLLSCKVQEGRLDWVDSDNVVNKNPECTPRTCTAFPDDGKINGGHLECSNEFYFESSCRTVCEEGFTLENENVITCEIRNNDMKWSGVPGKCKQITCENPTLENGVFDCEGDVYGSRCTASCNENYELLGDREIICGVDGVFTATIDALPSCRKITCPLIEAPDNGVIKISSGLQAEVGSTASLSCDDGYQIWKGDKKNLVETVNCLSDGSWDAELTAICNEFPQCRPPNPDIWSCSLILQNQINFCRTVCQTQLQNVQLYRRRPNNDVYELLEIEDLQTRCSKSSWDTEKTDNWVPDDIACIPRCTDLTEVHLDEELRIEISCSHEKGIKYSLHSTCSFKLKENFAEDYSLSQNQTICQVDSEVGAVWSDFSSIIQKREAITPVVPKNDPILGPPEGEDDEPGKANIAAIIVPILLVGFLVGGFLFYKRQKSSDGEKSSKDYPGYSSGLSGGDELQNLLDTNRRPVSTHRDSRMTESLFTDSTVTFEKLEHEYQKRLADDSKLMREEFESINDLPNHNEKCSSAMQDSNKPKNRYNNVIPYDDYRVRLKEKPGDPFSDYINASYIDGKYAREYIAASAPMANTLDDFWRMIWEEKSYIIMMLSNLEEAGPTGAIQVKSERYWPEQIGDTLSTDDYDVFLEREIYLMDFVIRQLVLTDNNSPGKQSRTVYQFHFTSWKDFSTTSEMSLIKFLRKMRIYQRDNVPYGCDVHAPLIVHCSAGCGRAGTFISIDRMTRQLDEAGQMDLPRFVLKMRQQRMKMVQTMEQYSFIYAVLVEKKAVGDTEIEISELHEWVENNKRQMPGGTTGIQHEFDKLNSLKTRQDRIISGNKPLNLAKNRIGTILPFDHNRVPLTTKTDDADYINASFIDGYFHPKTFIATQAPLVDTVEDLWRMMFEQRSVTLITLNDFDSAGLPVFWPDQEREWHEWSIDEGRMVLAKSEMETEIAVIKTMDGAAWEGSEGRISKRMFQLFSYADKNEHEDVLEISQYHISGWTSDQVPENIDEIVYLINSIDSQRRQNDDTSPITVHCSTGAGATGAFIGLYIAIDQMKSEQAVDVLQIVKSLRNQRQRSVQTESQYEFIYNGAKSISQSLDDSTPI</sequence>
<dbReference type="Pfam" id="PF00084">
    <property type="entry name" value="Sushi"/>
    <property type="match status" value="10"/>
</dbReference>
<dbReference type="InterPro" id="IPR029021">
    <property type="entry name" value="Prot-tyrosine_phosphatase-like"/>
</dbReference>
<dbReference type="InterPro" id="IPR025155">
    <property type="entry name" value="WxxW_domain"/>
</dbReference>
<evidence type="ECO:0000256" key="9">
    <source>
        <dbReference type="ARBA" id="ARBA00023180"/>
    </source>
</evidence>
<feature type="domain" description="Sushi" evidence="15">
    <location>
        <begin position="1145"/>
        <end position="1212"/>
    </location>
</feature>
<keyword evidence="10" id="KW-0768">Sushi</keyword>
<dbReference type="InterPro" id="IPR000242">
    <property type="entry name" value="PTP_cat"/>
</dbReference>
<keyword evidence="9" id="KW-0325">Glycoprotein</keyword>
<dbReference type="InterPro" id="IPR035992">
    <property type="entry name" value="Ricin_B-like_lectins"/>
</dbReference>